<dbReference type="Proteomes" id="UP000184330">
    <property type="component" value="Unassembled WGS sequence"/>
</dbReference>
<dbReference type="GO" id="GO:0046872">
    <property type="term" value="F:metal ion binding"/>
    <property type="evidence" value="ECO:0007669"/>
    <property type="project" value="UniProtKB-KW"/>
</dbReference>
<gene>
    <name evidence="8" type="ORF">PAC_10521</name>
</gene>
<dbReference type="PANTHER" id="PTHR22726">
    <property type="entry name" value="METALLOENDOPEPTIDASE OMA1"/>
    <property type="match status" value="1"/>
</dbReference>
<evidence type="ECO:0000256" key="1">
    <source>
        <dbReference type="ARBA" id="ARBA00022670"/>
    </source>
</evidence>
<dbReference type="InterPro" id="IPR001915">
    <property type="entry name" value="Peptidase_M48"/>
</dbReference>
<evidence type="ECO:0000256" key="6">
    <source>
        <dbReference type="RuleBase" id="RU003983"/>
    </source>
</evidence>
<dbReference type="GO" id="GO:0006515">
    <property type="term" value="P:protein quality control for misfolded or incompletely synthesized proteins"/>
    <property type="evidence" value="ECO:0007669"/>
    <property type="project" value="TreeGrafter"/>
</dbReference>
<dbReference type="GO" id="GO:0004222">
    <property type="term" value="F:metalloendopeptidase activity"/>
    <property type="evidence" value="ECO:0007669"/>
    <property type="project" value="InterPro"/>
</dbReference>
<keyword evidence="4 6" id="KW-0862">Zinc</keyword>
<dbReference type="GO" id="GO:0005743">
    <property type="term" value="C:mitochondrial inner membrane"/>
    <property type="evidence" value="ECO:0007669"/>
    <property type="project" value="TreeGrafter"/>
</dbReference>
<evidence type="ECO:0000259" key="7">
    <source>
        <dbReference type="Pfam" id="PF01435"/>
    </source>
</evidence>
<dbReference type="InterPro" id="IPR051156">
    <property type="entry name" value="Mito/Outer_Membr_Metalloprot"/>
</dbReference>
<dbReference type="OrthoDB" id="7464992at2759"/>
<evidence type="ECO:0000313" key="8">
    <source>
        <dbReference type="EMBL" id="CZR60625.1"/>
    </source>
</evidence>
<comment type="similarity">
    <text evidence="6">Belongs to the peptidase M48 family.</text>
</comment>
<dbReference type="Pfam" id="PF01435">
    <property type="entry name" value="Peptidase_M48"/>
    <property type="match status" value="1"/>
</dbReference>
<organism evidence="8 9">
    <name type="scientific">Phialocephala subalpina</name>
    <dbReference type="NCBI Taxonomy" id="576137"/>
    <lineage>
        <taxon>Eukaryota</taxon>
        <taxon>Fungi</taxon>
        <taxon>Dikarya</taxon>
        <taxon>Ascomycota</taxon>
        <taxon>Pezizomycotina</taxon>
        <taxon>Leotiomycetes</taxon>
        <taxon>Helotiales</taxon>
        <taxon>Mollisiaceae</taxon>
        <taxon>Phialocephala</taxon>
        <taxon>Phialocephala fortinii species complex</taxon>
    </lineage>
</organism>
<dbReference type="PANTHER" id="PTHR22726:SF1">
    <property type="entry name" value="METALLOENDOPEPTIDASE OMA1, MITOCHONDRIAL"/>
    <property type="match status" value="1"/>
</dbReference>
<keyword evidence="3 6" id="KW-0378">Hydrolase</keyword>
<accession>A0A1L7X6H7</accession>
<dbReference type="STRING" id="576137.A0A1L7X6H7"/>
<evidence type="ECO:0000256" key="4">
    <source>
        <dbReference type="ARBA" id="ARBA00022833"/>
    </source>
</evidence>
<dbReference type="GO" id="GO:0034982">
    <property type="term" value="P:mitochondrial protein processing"/>
    <property type="evidence" value="ECO:0007669"/>
    <property type="project" value="TreeGrafter"/>
</dbReference>
<dbReference type="EMBL" id="FJOG01000016">
    <property type="protein sequence ID" value="CZR60625.1"/>
    <property type="molecule type" value="Genomic_DNA"/>
</dbReference>
<evidence type="ECO:0000256" key="5">
    <source>
        <dbReference type="ARBA" id="ARBA00023049"/>
    </source>
</evidence>
<keyword evidence="2" id="KW-0479">Metal-binding</keyword>
<keyword evidence="5 6" id="KW-0482">Metalloprotease</keyword>
<sequence length="407" mass="46571">MFSRTLFRTFLRASPRTIPRAAPCFPRAPIASPPPLRQFPSQRFYAQYARTTSRTTTCVPRASITSSFQPLPSKRFYAQYPRNYPPPRRPRKRIWGQTNHEEELRNAKPLFSEQQLSGFLRNRLPIIVVIIIGGSTIFYFSNLETVPVSGRRRFNCFSEESVAEEGKMMYDMIMREERERILPDWDRRVRQVKRVMERLIPASGVSDVAWEVHVIDSPERNAFVIPGGKVFVYTGILPITKNDDGLAAVLGHEIAHNVARHQAETLSSHVYLVPLRFLFILGDYTGYTVGLGRFFGDLLLNYGIMLPSSRKQENEADYIGLMMMAKSCYDPSEASRVWQRMEEVDKEGSEIPQWLSTHPSNSHRIEQMQKWLPEAEAARSDSGCAISLQQSKAFQDAVGSWAVGNWT</sequence>
<dbReference type="CDD" id="cd07331">
    <property type="entry name" value="M48C_Oma1_like"/>
    <property type="match status" value="1"/>
</dbReference>
<evidence type="ECO:0000256" key="3">
    <source>
        <dbReference type="ARBA" id="ARBA00022801"/>
    </source>
</evidence>
<feature type="domain" description="Peptidase M48" evidence="7">
    <location>
        <begin position="188"/>
        <end position="371"/>
    </location>
</feature>
<name>A0A1L7X6H7_9HELO</name>
<proteinExistence type="inferred from homology"/>
<evidence type="ECO:0000313" key="9">
    <source>
        <dbReference type="Proteomes" id="UP000184330"/>
    </source>
</evidence>
<evidence type="ECO:0000256" key="2">
    <source>
        <dbReference type="ARBA" id="ARBA00022723"/>
    </source>
</evidence>
<reference evidence="8 9" key="1">
    <citation type="submission" date="2016-03" db="EMBL/GenBank/DDBJ databases">
        <authorList>
            <person name="Ploux O."/>
        </authorList>
    </citation>
    <scope>NUCLEOTIDE SEQUENCE [LARGE SCALE GENOMIC DNA]</scope>
    <source>
        <strain evidence="8 9">UAMH 11012</strain>
    </source>
</reference>
<comment type="cofactor">
    <cofactor evidence="6">
        <name>Zn(2+)</name>
        <dbReference type="ChEBI" id="CHEBI:29105"/>
    </cofactor>
    <text evidence="6">Binds 1 zinc ion per subunit.</text>
</comment>
<keyword evidence="1 6" id="KW-0645">Protease</keyword>
<dbReference type="Gene3D" id="3.30.2010.10">
    <property type="entry name" value="Metalloproteases ('zincins'), catalytic domain"/>
    <property type="match status" value="1"/>
</dbReference>
<keyword evidence="9" id="KW-1185">Reference proteome</keyword>
<dbReference type="AlphaFoldDB" id="A0A1L7X6H7"/>
<protein>
    <submittedName>
        <fullName evidence="8">Related to OMA1 Metalloendopeptidase of the mitochondrial inner membrane, involved in turnover of membrane-embedded proteins</fullName>
    </submittedName>
</protein>